<sequence>MLRTLDLILVGVMTAAAAVTYTIKHHAELKLEEVHRLEAEIKLEKDTIDLLKADWALLSQPNRLERLVNSYNGELQLQPTVSTSLVHAKELPMLKSQVPVPDITEAKAGAKAKPKVVAPEPEEDMMATGSVE</sequence>
<evidence type="ECO:0000313" key="4">
    <source>
        <dbReference type="Proteomes" id="UP000254939"/>
    </source>
</evidence>
<comment type="caution">
    <text evidence="3">The sequence shown here is derived from an EMBL/GenBank/DDBJ whole genome shotgun (WGS) entry which is preliminary data.</text>
</comment>
<dbReference type="OrthoDB" id="7165680at2"/>
<keyword evidence="1" id="KW-0175">Coiled coil</keyword>
<dbReference type="Proteomes" id="UP000254939">
    <property type="component" value="Unassembled WGS sequence"/>
</dbReference>
<reference evidence="3 4" key="1">
    <citation type="submission" date="2017-03" db="EMBL/GenBank/DDBJ databases">
        <title>Genome analysis of Rhizobial strains effectives or ineffectives for nitrogen fixation isolated from bean seeds.</title>
        <authorList>
            <person name="Peralta H."/>
            <person name="Aguilar-Vera A."/>
            <person name="Mora Y."/>
            <person name="Vargas-Lagunas C."/>
            <person name="Girard L."/>
            <person name="Mora J."/>
        </authorList>
    </citation>
    <scope>NUCLEOTIDE SEQUENCE [LARGE SCALE GENOMIC DNA]</scope>
    <source>
        <strain evidence="3 4">CCGM3</strain>
    </source>
</reference>
<dbReference type="RefSeq" id="WP_114713188.1">
    <property type="nucleotide sequence ID" value="NZ_KZ857259.1"/>
</dbReference>
<feature type="region of interest" description="Disordered" evidence="2">
    <location>
        <begin position="109"/>
        <end position="132"/>
    </location>
</feature>
<feature type="coiled-coil region" evidence="1">
    <location>
        <begin position="27"/>
        <end position="54"/>
    </location>
</feature>
<evidence type="ECO:0000256" key="1">
    <source>
        <dbReference type="SAM" id="Coils"/>
    </source>
</evidence>
<protein>
    <recommendedName>
        <fullName evidence="5">Cell division protein FtsL</fullName>
    </recommendedName>
</protein>
<gene>
    <name evidence="3" type="ORF">B5K06_12725</name>
</gene>
<feature type="compositionally biased region" description="Low complexity" evidence="2">
    <location>
        <begin position="109"/>
        <end position="119"/>
    </location>
</feature>
<organism evidence="3 4">
    <name type="scientific">Rhizobium grahamii</name>
    <dbReference type="NCBI Taxonomy" id="1120045"/>
    <lineage>
        <taxon>Bacteria</taxon>
        <taxon>Pseudomonadati</taxon>
        <taxon>Pseudomonadota</taxon>
        <taxon>Alphaproteobacteria</taxon>
        <taxon>Hyphomicrobiales</taxon>
        <taxon>Rhizobiaceae</taxon>
        <taxon>Rhizobium/Agrobacterium group</taxon>
        <taxon>Rhizobium</taxon>
    </lineage>
</organism>
<evidence type="ECO:0000256" key="2">
    <source>
        <dbReference type="SAM" id="MobiDB-lite"/>
    </source>
</evidence>
<accession>A0A370KPB6</accession>
<evidence type="ECO:0000313" key="3">
    <source>
        <dbReference type="EMBL" id="RDJ11167.1"/>
    </source>
</evidence>
<name>A0A370KPB6_9HYPH</name>
<proteinExistence type="predicted"/>
<dbReference type="AlphaFoldDB" id="A0A370KPB6"/>
<evidence type="ECO:0008006" key="5">
    <source>
        <dbReference type="Google" id="ProtNLM"/>
    </source>
</evidence>
<dbReference type="EMBL" id="NAAC01000015">
    <property type="protein sequence ID" value="RDJ11167.1"/>
    <property type="molecule type" value="Genomic_DNA"/>
</dbReference>